<dbReference type="Pfam" id="PF24348">
    <property type="entry name" value="DUF7508"/>
    <property type="match status" value="1"/>
</dbReference>
<proteinExistence type="predicted"/>
<gene>
    <name evidence="2" type="ORF">N0B31_07035</name>
</gene>
<evidence type="ECO:0000313" key="3">
    <source>
        <dbReference type="Proteomes" id="UP001057580"/>
    </source>
</evidence>
<organism evidence="2 3">
    <name type="scientific">Salinirubellus salinus</name>
    <dbReference type="NCBI Taxonomy" id="1364945"/>
    <lineage>
        <taxon>Archaea</taxon>
        <taxon>Methanobacteriati</taxon>
        <taxon>Methanobacteriota</taxon>
        <taxon>Stenosarchaea group</taxon>
        <taxon>Halobacteria</taxon>
        <taxon>Halobacteriales</taxon>
        <taxon>Natronomonadaceae</taxon>
        <taxon>Salinirubellus</taxon>
    </lineage>
</organism>
<dbReference type="KEGG" id="ssai:N0B31_07035"/>
<dbReference type="GeneID" id="74942163"/>
<sequence>MPLSKRWEPLARRTIGSVPDRYGIYELGDEDGTVVAVEAGPLRDELKEALAYRDAPKVRWQVAQNPAHAERLLEEHRDRLRD</sequence>
<reference evidence="2" key="1">
    <citation type="submission" date="2022-09" db="EMBL/GenBank/DDBJ databases">
        <title>Diverse halophilic archaea isolated from saline environments.</title>
        <authorList>
            <person name="Cui H.-L."/>
        </authorList>
    </citation>
    <scope>NUCLEOTIDE SEQUENCE</scope>
    <source>
        <strain evidence="2">ZS-35-S2</strain>
    </source>
</reference>
<accession>A0A9E7R661</accession>
<dbReference type="Proteomes" id="UP001057580">
    <property type="component" value="Chromosome"/>
</dbReference>
<evidence type="ECO:0000313" key="2">
    <source>
        <dbReference type="EMBL" id="UWM56038.1"/>
    </source>
</evidence>
<feature type="domain" description="DUF7508" evidence="1">
    <location>
        <begin position="1"/>
        <end position="79"/>
    </location>
</feature>
<dbReference type="InterPro" id="IPR055930">
    <property type="entry name" value="DUF7508"/>
</dbReference>
<evidence type="ECO:0000259" key="1">
    <source>
        <dbReference type="Pfam" id="PF24348"/>
    </source>
</evidence>
<dbReference type="RefSeq" id="WP_260595158.1">
    <property type="nucleotide sequence ID" value="NZ_CP104003.1"/>
</dbReference>
<protein>
    <recommendedName>
        <fullName evidence="1">DUF7508 domain-containing protein</fullName>
    </recommendedName>
</protein>
<dbReference type="EMBL" id="CP104003">
    <property type="protein sequence ID" value="UWM56038.1"/>
    <property type="molecule type" value="Genomic_DNA"/>
</dbReference>
<name>A0A9E7R661_9EURY</name>
<dbReference type="AlphaFoldDB" id="A0A9E7R661"/>
<keyword evidence="3" id="KW-1185">Reference proteome</keyword>